<comment type="caution">
    <text evidence="2">The sequence shown here is derived from an EMBL/GenBank/DDBJ whole genome shotgun (WGS) entry which is preliminary data.</text>
</comment>
<accession>A0ABU6UJ03</accession>
<proteinExistence type="predicted"/>
<dbReference type="PANTHER" id="PTHR37612">
    <property type="entry name" value="FIBROIN HEAVY CHAIN FIB-H LIKE PROTEIN"/>
    <property type="match status" value="1"/>
</dbReference>
<dbReference type="PANTHER" id="PTHR37612:SF21">
    <property type="entry name" value="GLYCINE-RICH CELL WALL STRUCTURAL PROTEIN 1"/>
    <property type="match status" value="1"/>
</dbReference>
<reference evidence="2 3" key="1">
    <citation type="journal article" date="2023" name="Plants (Basel)">
        <title>Bridging the Gap: Combining Genomics and Transcriptomics Approaches to Understand Stylosanthes scabra, an Orphan Legume from the Brazilian Caatinga.</title>
        <authorList>
            <person name="Ferreira-Neto J.R.C."/>
            <person name="da Silva M.D."/>
            <person name="Binneck E."/>
            <person name="de Melo N.F."/>
            <person name="da Silva R.H."/>
            <person name="de Melo A.L.T.M."/>
            <person name="Pandolfi V."/>
            <person name="Bustamante F.O."/>
            <person name="Brasileiro-Vidal A.C."/>
            <person name="Benko-Iseppon A.M."/>
        </authorList>
    </citation>
    <scope>NUCLEOTIDE SEQUENCE [LARGE SCALE GENOMIC DNA]</scope>
    <source>
        <tissue evidence="2">Leaves</tissue>
    </source>
</reference>
<gene>
    <name evidence="2" type="ORF">PIB30_055593</name>
</gene>
<keyword evidence="3" id="KW-1185">Reference proteome</keyword>
<evidence type="ECO:0000256" key="1">
    <source>
        <dbReference type="SAM" id="MobiDB-lite"/>
    </source>
</evidence>
<name>A0ABU6UJ03_9FABA</name>
<dbReference type="InterPro" id="IPR052258">
    <property type="entry name" value="Diverse_Func_Domain-Protein"/>
</dbReference>
<evidence type="ECO:0000313" key="2">
    <source>
        <dbReference type="EMBL" id="MED6160904.1"/>
    </source>
</evidence>
<dbReference type="Proteomes" id="UP001341840">
    <property type="component" value="Unassembled WGS sequence"/>
</dbReference>
<feature type="compositionally biased region" description="Polar residues" evidence="1">
    <location>
        <begin position="187"/>
        <end position="196"/>
    </location>
</feature>
<organism evidence="2 3">
    <name type="scientific">Stylosanthes scabra</name>
    <dbReference type="NCBI Taxonomy" id="79078"/>
    <lineage>
        <taxon>Eukaryota</taxon>
        <taxon>Viridiplantae</taxon>
        <taxon>Streptophyta</taxon>
        <taxon>Embryophyta</taxon>
        <taxon>Tracheophyta</taxon>
        <taxon>Spermatophyta</taxon>
        <taxon>Magnoliopsida</taxon>
        <taxon>eudicotyledons</taxon>
        <taxon>Gunneridae</taxon>
        <taxon>Pentapetalae</taxon>
        <taxon>rosids</taxon>
        <taxon>fabids</taxon>
        <taxon>Fabales</taxon>
        <taxon>Fabaceae</taxon>
        <taxon>Papilionoideae</taxon>
        <taxon>50 kb inversion clade</taxon>
        <taxon>dalbergioids sensu lato</taxon>
        <taxon>Dalbergieae</taxon>
        <taxon>Pterocarpus clade</taxon>
        <taxon>Stylosanthes</taxon>
    </lineage>
</organism>
<dbReference type="EMBL" id="JASCZI010121264">
    <property type="protein sequence ID" value="MED6160904.1"/>
    <property type="molecule type" value="Genomic_DNA"/>
</dbReference>
<feature type="region of interest" description="Disordered" evidence="1">
    <location>
        <begin position="170"/>
        <end position="205"/>
    </location>
</feature>
<protein>
    <submittedName>
        <fullName evidence="2">Uncharacterized protein</fullName>
    </submittedName>
</protein>
<feature type="compositionally biased region" description="Gly residues" evidence="1">
    <location>
        <begin position="170"/>
        <end position="185"/>
    </location>
</feature>
<sequence length="205" mass="20911">MFTLVSNLTRFTTQPTTAFTFHQNNNNIVTYTKKKPYFGDNISISKDKVAKNTMLSFNTLKHSTLFLAFLIASTIAAGEHGGRKLLWDMSSGRAPTSGTPNGASGSGHGSNWDYSWGWGSAPGAGWGYGSGSGRSPTGFGKGFGYGFGSGTGSGSGSGYGFGFGSGGAHGGGYGSGSGSGGGYGGADNTNRSPNSESRGRTNHHG</sequence>
<evidence type="ECO:0000313" key="3">
    <source>
        <dbReference type="Proteomes" id="UP001341840"/>
    </source>
</evidence>